<evidence type="ECO:0000256" key="1">
    <source>
        <dbReference type="SAM" id="MobiDB-lite"/>
    </source>
</evidence>
<dbReference type="Proteomes" id="UP001374803">
    <property type="component" value="Chromosome"/>
</dbReference>
<dbReference type="RefSeq" id="WP_394834972.1">
    <property type="nucleotide sequence ID" value="NZ_CP089929.1"/>
</dbReference>
<evidence type="ECO:0000313" key="3">
    <source>
        <dbReference type="Proteomes" id="UP001374803"/>
    </source>
</evidence>
<protein>
    <submittedName>
        <fullName evidence="2">Uncharacterized protein</fullName>
    </submittedName>
</protein>
<sequence>MLVRFTPQVARSDAARLVSAIRAQLRGMAAIELDPGALSLACIVDVDRTESGIVLRFIDGMGGDAGAPRLVTRGGEIGASEGAAMVRAFVTAAVEKENEAENPAPGALAPTPHPEPSDAPPFAPPPACASEFTDRAPRAERAGAPARSRHPWRGRLAAFYTGATYAAELPWHSGARLEGSYSFVPGWYGGVTYAYHPNVEMPTEAASVRVTRSAGAVFAGVESNGLVGAFGADASAGIEHVTRASSVLKGGGARIVPLFAMRLHGRWRLPYGRGAAIDVAPTIELALGQEALFVESKDTATRSVPAVARFRLDVGVTFDLF</sequence>
<accession>A0ABZ2L3A7</accession>
<organism evidence="2 3">
    <name type="scientific">Pendulispora rubella</name>
    <dbReference type="NCBI Taxonomy" id="2741070"/>
    <lineage>
        <taxon>Bacteria</taxon>
        <taxon>Pseudomonadati</taxon>
        <taxon>Myxococcota</taxon>
        <taxon>Myxococcia</taxon>
        <taxon>Myxococcales</taxon>
        <taxon>Sorangiineae</taxon>
        <taxon>Pendulisporaceae</taxon>
        <taxon>Pendulispora</taxon>
    </lineage>
</organism>
<name>A0ABZ2L3A7_9BACT</name>
<evidence type="ECO:0000313" key="2">
    <source>
        <dbReference type="EMBL" id="WXB05328.1"/>
    </source>
</evidence>
<dbReference type="EMBL" id="CP089983">
    <property type="protein sequence ID" value="WXB05328.1"/>
    <property type="molecule type" value="Genomic_DNA"/>
</dbReference>
<feature type="region of interest" description="Disordered" evidence="1">
    <location>
        <begin position="96"/>
        <end position="148"/>
    </location>
</feature>
<feature type="compositionally biased region" description="Pro residues" evidence="1">
    <location>
        <begin position="111"/>
        <end position="127"/>
    </location>
</feature>
<gene>
    <name evidence="2" type="ORF">LVJ94_51580</name>
</gene>
<keyword evidence="3" id="KW-1185">Reference proteome</keyword>
<proteinExistence type="predicted"/>
<feature type="compositionally biased region" description="Basic and acidic residues" evidence="1">
    <location>
        <begin position="132"/>
        <end position="141"/>
    </location>
</feature>
<reference evidence="2" key="1">
    <citation type="submission" date="2021-12" db="EMBL/GenBank/DDBJ databases">
        <title>Discovery of the Pendulisporaceae a myxobacterial family with distinct sporulation behavior and unique specialized metabolism.</title>
        <authorList>
            <person name="Garcia R."/>
            <person name="Popoff A."/>
            <person name="Bader C.D."/>
            <person name="Loehr J."/>
            <person name="Walesch S."/>
            <person name="Walt C."/>
            <person name="Boldt J."/>
            <person name="Bunk B."/>
            <person name="Haeckl F.J.F.P.J."/>
            <person name="Gunesch A.P."/>
            <person name="Birkelbach J."/>
            <person name="Nuebel U."/>
            <person name="Pietschmann T."/>
            <person name="Bach T."/>
            <person name="Mueller R."/>
        </authorList>
    </citation>
    <scope>NUCLEOTIDE SEQUENCE</scope>
    <source>
        <strain evidence="2">MSr11367</strain>
    </source>
</reference>